<keyword evidence="6" id="KW-1185">Reference proteome</keyword>
<evidence type="ECO:0000313" key="6">
    <source>
        <dbReference type="Proteomes" id="UP001301140"/>
    </source>
</evidence>
<dbReference type="AlphaFoldDB" id="A0AAP3XT27"/>
<dbReference type="InterPro" id="IPR002933">
    <property type="entry name" value="Peptidase_M20"/>
</dbReference>
<dbReference type="PANTHER" id="PTHR43270:SF12">
    <property type="entry name" value="SUCCINYL-DIAMINOPIMELATE DESUCCINYLASE"/>
    <property type="match status" value="1"/>
</dbReference>
<accession>A0AAP3XT27</accession>
<dbReference type="GO" id="GO:0006508">
    <property type="term" value="P:proteolysis"/>
    <property type="evidence" value="ECO:0007669"/>
    <property type="project" value="UniProtKB-KW"/>
</dbReference>
<evidence type="ECO:0000256" key="3">
    <source>
        <dbReference type="ARBA" id="ARBA00022801"/>
    </source>
</evidence>
<dbReference type="Proteomes" id="UP001301140">
    <property type="component" value="Unassembled WGS sequence"/>
</dbReference>
<protein>
    <submittedName>
        <fullName evidence="5">M20 family metallopeptidase</fullName>
    </submittedName>
</protein>
<organism evidence="5 6">
    <name type="scientific">Marinimicrococcus flavescens</name>
    <dbReference type="NCBI Taxonomy" id="3031815"/>
    <lineage>
        <taxon>Bacteria</taxon>
        <taxon>Pseudomonadati</taxon>
        <taxon>Pseudomonadota</taxon>
        <taxon>Alphaproteobacteria</taxon>
        <taxon>Geminicoccales</taxon>
        <taxon>Geminicoccaceae</taxon>
        <taxon>Marinimicrococcus</taxon>
    </lineage>
</organism>
<dbReference type="PANTHER" id="PTHR43270">
    <property type="entry name" value="BETA-ALA-HIS DIPEPTIDASE"/>
    <property type="match status" value="1"/>
</dbReference>
<dbReference type="InterPro" id="IPR051458">
    <property type="entry name" value="Cyt/Met_Dipeptidase"/>
</dbReference>
<evidence type="ECO:0000259" key="4">
    <source>
        <dbReference type="Pfam" id="PF07687"/>
    </source>
</evidence>
<feature type="domain" description="Peptidase M20 dimerisation" evidence="4">
    <location>
        <begin position="211"/>
        <end position="351"/>
    </location>
</feature>
<keyword evidence="2" id="KW-0479">Metal-binding</keyword>
<dbReference type="GO" id="GO:0008233">
    <property type="term" value="F:peptidase activity"/>
    <property type="evidence" value="ECO:0007669"/>
    <property type="project" value="UniProtKB-KW"/>
</dbReference>
<dbReference type="Gene3D" id="3.30.70.360">
    <property type="match status" value="1"/>
</dbReference>
<reference evidence="5 6" key="1">
    <citation type="submission" date="2023-03" db="EMBL/GenBank/DDBJ databases">
        <title>YIM 152171 draft genome.</title>
        <authorList>
            <person name="Yang Z."/>
        </authorList>
    </citation>
    <scope>NUCLEOTIDE SEQUENCE [LARGE SCALE GENOMIC DNA]</scope>
    <source>
        <strain evidence="5 6">YIM 152171</strain>
    </source>
</reference>
<evidence type="ECO:0000256" key="2">
    <source>
        <dbReference type="ARBA" id="ARBA00022723"/>
    </source>
</evidence>
<evidence type="ECO:0000313" key="5">
    <source>
        <dbReference type="EMBL" id="MDF1587466.1"/>
    </source>
</evidence>
<dbReference type="Pfam" id="PF01546">
    <property type="entry name" value="Peptidase_M20"/>
    <property type="match status" value="1"/>
</dbReference>
<dbReference type="Pfam" id="PF07687">
    <property type="entry name" value="M20_dimer"/>
    <property type="match status" value="1"/>
</dbReference>
<evidence type="ECO:0000256" key="1">
    <source>
        <dbReference type="ARBA" id="ARBA00022670"/>
    </source>
</evidence>
<keyword evidence="1" id="KW-0645">Protease</keyword>
<dbReference type="NCBIfam" id="NF005478">
    <property type="entry name" value="PRK07079.1"/>
    <property type="match status" value="1"/>
</dbReference>
<gene>
    <name evidence="5" type="ORF">PZ740_13845</name>
</gene>
<proteinExistence type="predicted"/>
<dbReference type="RefSeq" id="WP_327789890.1">
    <property type="nucleotide sequence ID" value="NZ_JARGEQ010000135.1"/>
</dbReference>
<dbReference type="Gene3D" id="3.40.630.10">
    <property type="entry name" value="Zn peptidases"/>
    <property type="match status" value="1"/>
</dbReference>
<dbReference type="EMBL" id="JARGEQ010000135">
    <property type="protein sequence ID" value="MDF1587466.1"/>
    <property type="molecule type" value="Genomic_DNA"/>
</dbReference>
<dbReference type="GO" id="GO:0046872">
    <property type="term" value="F:metal ion binding"/>
    <property type="evidence" value="ECO:0007669"/>
    <property type="project" value="UniProtKB-KW"/>
</dbReference>
<sequence>MTRSAAIASAQAFLDEGRFEEVLARRVAFRTESQNPERAAELRRYLEEDMLPAMAALGAEARVFDNPDPAGGPFLVARRIEDPTLPTVLTYGHGDTVRGMEGRWAEGRDPWTLQRDGERLYGRGTADNKGQHTINLAALEAVLATRGRLGFNLTVLIETSEETGSPGLRIFCEQQRELLAADLLVASDGPRLEIGLPTIYCGNRGGMPLRLKVSCREGAHHSGNWGGLLTNPAVVLAHALASITDARGRILIPEWRPTSLTPAVREALKDLPVGGPGAPEIDPEWGEPGLTPAEQLFGWNTLEILTLHAGTPEAPQNAIPGTAEAVCQLRFVVGTDIDDIAPALRRHLDAKGFSMVEIVQARANVFGASRTEPDHPDIRLACASVEETTAKKPGLLPNTGGSLPGDIFAEVLDLPMVWVPHSYGGCSQHAPDEHMLVPVVREGLAIMAGLFWDLGEKPRG</sequence>
<dbReference type="SUPFAM" id="SSF53187">
    <property type="entry name" value="Zn-dependent exopeptidases"/>
    <property type="match status" value="1"/>
</dbReference>
<dbReference type="InterPro" id="IPR011650">
    <property type="entry name" value="Peptidase_M20_dimer"/>
</dbReference>
<comment type="caution">
    <text evidence="5">The sequence shown here is derived from an EMBL/GenBank/DDBJ whole genome shotgun (WGS) entry which is preliminary data.</text>
</comment>
<keyword evidence="3" id="KW-0378">Hydrolase</keyword>
<name>A0AAP3XT27_9PROT</name>